<feature type="domain" description="Resolvase/invertase-type recombinase catalytic" evidence="3">
    <location>
        <begin position="1"/>
        <end position="165"/>
    </location>
</feature>
<dbReference type="CDD" id="cd03768">
    <property type="entry name" value="SR_ResInv"/>
    <property type="match status" value="1"/>
</dbReference>
<reference evidence="4 5" key="1">
    <citation type="submission" date="2018-08" db="EMBL/GenBank/DDBJ databases">
        <title>A genome reference for cultivated species of the human gut microbiota.</title>
        <authorList>
            <person name="Zou Y."/>
            <person name="Xue W."/>
            <person name="Luo G."/>
        </authorList>
    </citation>
    <scope>NUCLEOTIDE SEQUENCE [LARGE SCALE GENOMIC DNA]</scope>
    <source>
        <strain evidence="4 5">AM37-1AC</strain>
    </source>
</reference>
<dbReference type="RefSeq" id="WP_118599038.1">
    <property type="nucleotide sequence ID" value="NZ_QSHO01000020.1"/>
</dbReference>
<name>A0A3R6E211_9FIRM</name>
<dbReference type="PANTHER" id="PTHR30461">
    <property type="entry name" value="DNA-INVERTASE FROM LAMBDOID PROPHAGE"/>
    <property type="match status" value="1"/>
</dbReference>
<dbReference type="AlphaFoldDB" id="A0A3R6E211"/>
<dbReference type="SMART" id="SM00857">
    <property type="entry name" value="Resolvase"/>
    <property type="match status" value="1"/>
</dbReference>
<keyword evidence="1" id="KW-0238">DNA-binding</keyword>
<accession>A0A3R6E211</accession>
<evidence type="ECO:0000256" key="2">
    <source>
        <dbReference type="ARBA" id="ARBA00023172"/>
    </source>
</evidence>
<dbReference type="Pfam" id="PF00239">
    <property type="entry name" value="Resolvase"/>
    <property type="match status" value="1"/>
</dbReference>
<evidence type="ECO:0000313" key="5">
    <source>
        <dbReference type="Proteomes" id="UP000283513"/>
    </source>
</evidence>
<dbReference type="EMBL" id="QSHO01000020">
    <property type="protein sequence ID" value="RHC13488.1"/>
    <property type="molecule type" value="Genomic_DNA"/>
</dbReference>
<sequence>MEYGYCRTSTKKQSIERQVRNIKKEFPEAIIVKEMFTGAQIEGRKEFEKILLKVNPGDKIIFDSVSRMSRNAEEGFKTYEKLFKNGIELYFLKEPHINTSCYKKALDGQIKLTGTDADYILEGVNRYLLALAREQIKIAFDQAEKEVHDLRQRTREGIETARLEGKQIGRKNGTQIVTKKSAVAKNIIYTHNKSFCGNMNDKDTIDLLKGKLSKMSRNTFYKYKREMLSTCESTYKER</sequence>
<evidence type="ECO:0000259" key="3">
    <source>
        <dbReference type="PROSITE" id="PS51736"/>
    </source>
</evidence>
<dbReference type="Gene3D" id="3.40.50.1390">
    <property type="entry name" value="Resolvase, N-terminal catalytic domain"/>
    <property type="match status" value="1"/>
</dbReference>
<dbReference type="PANTHER" id="PTHR30461:SF2">
    <property type="entry name" value="SERINE RECOMBINASE PINE-RELATED"/>
    <property type="match status" value="1"/>
</dbReference>
<organism evidence="4 5">
    <name type="scientific">Roseburia intestinalis</name>
    <dbReference type="NCBI Taxonomy" id="166486"/>
    <lineage>
        <taxon>Bacteria</taxon>
        <taxon>Bacillati</taxon>
        <taxon>Bacillota</taxon>
        <taxon>Clostridia</taxon>
        <taxon>Lachnospirales</taxon>
        <taxon>Lachnospiraceae</taxon>
        <taxon>Roseburia</taxon>
    </lineage>
</organism>
<dbReference type="PROSITE" id="PS51736">
    <property type="entry name" value="RECOMBINASES_3"/>
    <property type="match status" value="1"/>
</dbReference>
<proteinExistence type="predicted"/>
<dbReference type="InterPro" id="IPR050639">
    <property type="entry name" value="SSR_resolvase"/>
</dbReference>
<comment type="caution">
    <text evidence="4">The sequence shown here is derived from an EMBL/GenBank/DDBJ whole genome shotgun (WGS) entry which is preliminary data.</text>
</comment>
<dbReference type="InterPro" id="IPR036162">
    <property type="entry name" value="Resolvase-like_N_sf"/>
</dbReference>
<evidence type="ECO:0000313" key="4">
    <source>
        <dbReference type="EMBL" id="RHC13488.1"/>
    </source>
</evidence>
<protein>
    <submittedName>
        <fullName evidence="4">Recombinase family protein</fullName>
    </submittedName>
</protein>
<dbReference type="InterPro" id="IPR006119">
    <property type="entry name" value="Resolv_N"/>
</dbReference>
<gene>
    <name evidence="4" type="ORF">DW856_16980</name>
</gene>
<dbReference type="Proteomes" id="UP000283513">
    <property type="component" value="Unassembled WGS sequence"/>
</dbReference>
<evidence type="ECO:0000256" key="1">
    <source>
        <dbReference type="ARBA" id="ARBA00023125"/>
    </source>
</evidence>
<dbReference type="SUPFAM" id="SSF53041">
    <property type="entry name" value="Resolvase-like"/>
    <property type="match status" value="1"/>
</dbReference>
<keyword evidence="2" id="KW-0233">DNA recombination</keyword>
<dbReference type="GO" id="GO:0000150">
    <property type="term" value="F:DNA strand exchange activity"/>
    <property type="evidence" value="ECO:0007669"/>
    <property type="project" value="InterPro"/>
</dbReference>
<dbReference type="GO" id="GO:0003677">
    <property type="term" value="F:DNA binding"/>
    <property type="evidence" value="ECO:0007669"/>
    <property type="project" value="UniProtKB-KW"/>
</dbReference>